<dbReference type="EMBL" id="CAJNRD030001119">
    <property type="protein sequence ID" value="CAG5090587.1"/>
    <property type="molecule type" value="Genomic_DNA"/>
</dbReference>
<reference evidence="2" key="1">
    <citation type="submission" date="2021-04" db="EMBL/GenBank/DDBJ databases">
        <authorList>
            <person name="Chebbi M.A.C M."/>
        </authorList>
    </citation>
    <scope>NUCLEOTIDE SEQUENCE</scope>
</reference>
<feature type="compositionally biased region" description="Basic and acidic residues" evidence="1">
    <location>
        <begin position="77"/>
        <end position="97"/>
    </location>
</feature>
<keyword evidence="3" id="KW-1185">Reference proteome</keyword>
<sequence>MGRGRGKKKFASLWCMRTKKHFVVPLTTIKNVKYRVIGTVFNYNKVETKLIDIGDDEKVLQQKAINEENVSLAIEQAKTRSQEEKIPDEVDNQDEKSAVLNSNKRKIDEKIGLDSPNGSSTSSASPSTRGYPSRKGSALFQAVQTANSRCNK</sequence>
<dbReference type="AlphaFoldDB" id="A0A8J2MRI2"/>
<organism evidence="2 3">
    <name type="scientific">Cotesia congregata</name>
    <name type="common">Parasitoid wasp</name>
    <name type="synonym">Apanteles congregatus</name>
    <dbReference type="NCBI Taxonomy" id="51543"/>
    <lineage>
        <taxon>Eukaryota</taxon>
        <taxon>Metazoa</taxon>
        <taxon>Ecdysozoa</taxon>
        <taxon>Arthropoda</taxon>
        <taxon>Hexapoda</taxon>
        <taxon>Insecta</taxon>
        <taxon>Pterygota</taxon>
        <taxon>Neoptera</taxon>
        <taxon>Endopterygota</taxon>
        <taxon>Hymenoptera</taxon>
        <taxon>Apocrita</taxon>
        <taxon>Ichneumonoidea</taxon>
        <taxon>Braconidae</taxon>
        <taxon>Microgastrinae</taxon>
        <taxon>Cotesia</taxon>
    </lineage>
</organism>
<accession>A0A8J2MRI2</accession>
<feature type="region of interest" description="Disordered" evidence="1">
    <location>
        <begin position="76"/>
        <end position="152"/>
    </location>
</feature>
<feature type="compositionally biased region" description="Low complexity" evidence="1">
    <location>
        <begin position="115"/>
        <end position="128"/>
    </location>
</feature>
<evidence type="ECO:0000256" key="1">
    <source>
        <dbReference type="SAM" id="MobiDB-lite"/>
    </source>
</evidence>
<dbReference type="Proteomes" id="UP000786811">
    <property type="component" value="Unassembled WGS sequence"/>
</dbReference>
<feature type="compositionally biased region" description="Polar residues" evidence="1">
    <location>
        <begin position="142"/>
        <end position="152"/>
    </location>
</feature>
<comment type="caution">
    <text evidence="2">The sequence shown here is derived from an EMBL/GenBank/DDBJ whole genome shotgun (WGS) entry which is preliminary data.</text>
</comment>
<protein>
    <submittedName>
        <fullName evidence="2">Uncharacterized protein</fullName>
    </submittedName>
</protein>
<proteinExistence type="predicted"/>
<evidence type="ECO:0000313" key="3">
    <source>
        <dbReference type="Proteomes" id="UP000786811"/>
    </source>
</evidence>
<evidence type="ECO:0000313" key="2">
    <source>
        <dbReference type="EMBL" id="CAG5090587.1"/>
    </source>
</evidence>
<name>A0A8J2MRI2_COTCN</name>
<gene>
    <name evidence="2" type="ORF">HICCMSTLAB_LOCUS5687</name>
</gene>